<evidence type="ECO:0000256" key="3">
    <source>
        <dbReference type="ARBA" id="ARBA00022692"/>
    </source>
</evidence>
<keyword evidence="8" id="KW-1185">Reference proteome</keyword>
<evidence type="ECO:0000313" key="7">
    <source>
        <dbReference type="EMBL" id="MBU3875584.1"/>
    </source>
</evidence>
<name>A0ABS6D1W8_9FIRM</name>
<dbReference type="InterPro" id="IPR001851">
    <property type="entry name" value="ABC_transp_permease"/>
</dbReference>
<evidence type="ECO:0000313" key="8">
    <source>
        <dbReference type="Proteomes" id="UP000723714"/>
    </source>
</evidence>
<keyword evidence="5 6" id="KW-0472">Membrane</keyword>
<evidence type="ECO:0000256" key="1">
    <source>
        <dbReference type="ARBA" id="ARBA00004651"/>
    </source>
</evidence>
<comment type="subcellular location">
    <subcellularLocation>
        <location evidence="1">Cell membrane</location>
        <topology evidence="1">Multi-pass membrane protein</topology>
    </subcellularLocation>
</comment>
<dbReference type="RefSeq" id="WP_216240631.1">
    <property type="nucleotide sequence ID" value="NZ_JABACJ020000005.1"/>
</dbReference>
<feature type="transmembrane region" description="Helical" evidence="6">
    <location>
        <begin position="267"/>
        <end position="287"/>
    </location>
</feature>
<accession>A0ABS6D1W8</accession>
<keyword evidence="2" id="KW-1003">Cell membrane</keyword>
<keyword evidence="4 6" id="KW-1133">Transmembrane helix</keyword>
<dbReference type="Proteomes" id="UP000723714">
    <property type="component" value="Unassembled WGS sequence"/>
</dbReference>
<protein>
    <submittedName>
        <fullName evidence="7">ABC transporter permease</fullName>
    </submittedName>
</protein>
<dbReference type="PANTHER" id="PTHR32196:SF72">
    <property type="entry name" value="RIBOSE IMPORT PERMEASE PROTEIN RBSC"/>
    <property type="match status" value="1"/>
</dbReference>
<sequence>MKEKGKQIKKQNWNDLAIFFILLVLIIILAIIRPVFLTPNNILNIMRQVSVVAIIGIGMSYVLISAEIDLSVGSLAALAGIAATMALKSGMGMGISMTIAVVITVFCGLLNGAIHTFVKIPSFIVTMGMLNIARGIVLVMTNSYPVTGLPDSFKMLGRGYIGFVPIPVVVMIVCYVIGYFVLKYTKFGRSIYAIGGNIEAAKLSGIPVSRNKVLIHTISGLTAGIAGVVLASRLFSGQPSAGNGLELDAIAACVIGGTSTAGGVGRLWGTLLGALIMGIITNGMNLMNISTNWQLIIQGIIIIVAVGLDRIKSSN</sequence>
<evidence type="ECO:0000256" key="2">
    <source>
        <dbReference type="ARBA" id="ARBA00022475"/>
    </source>
</evidence>
<dbReference type="CDD" id="cd06579">
    <property type="entry name" value="TM_PBP1_transp_AraH_like"/>
    <property type="match status" value="1"/>
</dbReference>
<keyword evidence="3 6" id="KW-0812">Transmembrane</keyword>
<feature type="transmembrane region" description="Helical" evidence="6">
    <location>
        <begin position="45"/>
        <end position="63"/>
    </location>
</feature>
<dbReference type="PANTHER" id="PTHR32196">
    <property type="entry name" value="ABC TRANSPORTER PERMEASE PROTEIN YPHD-RELATED-RELATED"/>
    <property type="match status" value="1"/>
</dbReference>
<evidence type="ECO:0000256" key="5">
    <source>
        <dbReference type="ARBA" id="ARBA00023136"/>
    </source>
</evidence>
<gene>
    <name evidence="7" type="ORF">HGO97_007140</name>
</gene>
<evidence type="ECO:0000256" key="6">
    <source>
        <dbReference type="SAM" id="Phobius"/>
    </source>
</evidence>
<feature type="transmembrane region" description="Helical" evidence="6">
    <location>
        <begin position="120"/>
        <end position="140"/>
    </location>
</feature>
<organism evidence="7 8">
    <name type="scientific">Faecalicatena faecalis</name>
    <dbReference type="NCBI Taxonomy" id="2726362"/>
    <lineage>
        <taxon>Bacteria</taxon>
        <taxon>Bacillati</taxon>
        <taxon>Bacillota</taxon>
        <taxon>Clostridia</taxon>
        <taxon>Lachnospirales</taxon>
        <taxon>Lachnospiraceae</taxon>
        <taxon>Faecalicatena</taxon>
    </lineage>
</organism>
<feature type="transmembrane region" description="Helical" evidence="6">
    <location>
        <begin position="12"/>
        <end position="33"/>
    </location>
</feature>
<proteinExistence type="predicted"/>
<evidence type="ECO:0000256" key="4">
    <source>
        <dbReference type="ARBA" id="ARBA00022989"/>
    </source>
</evidence>
<comment type="caution">
    <text evidence="7">The sequence shown here is derived from an EMBL/GenBank/DDBJ whole genome shotgun (WGS) entry which is preliminary data.</text>
</comment>
<dbReference type="Pfam" id="PF02653">
    <property type="entry name" value="BPD_transp_2"/>
    <property type="match status" value="1"/>
</dbReference>
<reference evidence="7 8" key="1">
    <citation type="submission" date="2021-06" db="EMBL/GenBank/DDBJ databases">
        <title>Faecalicatena sp. nov. isolated from porcine feces.</title>
        <authorList>
            <person name="Oh B.S."/>
            <person name="Lee J.H."/>
        </authorList>
    </citation>
    <scope>NUCLEOTIDE SEQUENCE [LARGE SCALE GENOMIC DNA]</scope>
    <source>
        <strain evidence="7 8">AGMB00832</strain>
    </source>
</reference>
<dbReference type="EMBL" id="JABACJ020000005">
    <property type="protein sequence ID" value="MBU3875584.1"/>
    <property type="molecule type" value="Genomic_DNA"/>
</dbReference>
<feature type="transmembrane region" description="Helical" evidence="6">
    <location>
        <begin position="160"/>
        <end position="182"/>
    </location>
</feature>
<feature type="transmembrane region" description="Helical" evidence="6">
    <location>
        <begin position="93"/>
        <end position="113"/>
    </location>
</feature>